<comment type="caution">
    <text evidence="3">The sequence shown here is derived from an EMBL/GenBank/DDBJ whole genome shotgun (WGS) entry which is preliminary data.</text>
</comment>
<dbReference type="AlphaFoldDB" id="A0A9X3E7K8"/>
<accession>A0A9X3E7K8</accession>
<evidence type="ECO:0000313" key="3">
    <source>
        <dbReference type="EMBL" id="MCX5568150.1"/>
    </source>
</evidence>
<feature type="region of interest" description="Disordered" evidence="1">
    <location>
        <begin position="111"/>
        <end position="130"/>
    </location>
</feature>
<name>A0A9X3E7K8_9HYPH</name>
<evidence type="ECO:0000256" key="1">
    <source>
        <dbReference type="SAM" id="MobiDB-lite"/>
    </source>
</evidence>
<feature type="signal peptide" evidence="2">
    <location>
        <begin position="1"/>
        <end position="28"/>
    </location>
</feature>
<gene>
    <name evidence="3" type="ORF">OSH07_02980</name>
</gene>
<keyword evidence="2" id="KW-0732">Signal</keyword>
<evidence type="ECO:0000256" key="2">
    <source>
        <dbReference type="SAM" id="SignalP"/>
    </source>
</evidence>
<dbReference type="RefSeq" id="WP_266337107.1">
    <property type="nucleotide sequence ID" value="NZ_JAPKNK010000001.1"/>
</dbReference>
<sequence length="130" mass="12747">MTIARRFAALVLIVVSLLLPGGSGSAWAMADHAGQADCPHAAMVLPSGNASHGGAMAHVMPVVAVSGAPHPLPAAAPSLPACCIAITSTVPALDAGPALAAGETGARLRPLSDAMPAQRSIGPDLPPPRA</sequence>
<proteinExistence type="predicted"/>
<protein>
    <recommendedName>
        <fullName evidence="5">DUF2946 domain-containing protein</fullName>
    </recommendedName>
</protein>
<evidence type="ECO:0000313" key="4">
    <source>
        <dbReference type="Proteomes" id="UP001144805"/>
    </source>
</evidence>
<feature type="chain" id="PRO_5040822032" description="DUF2946 domain-containing protein" evidence="2">
    <location>
        <begin position="29"/>
        <end position="130"/>
    </location>
</feature>
<dbReference type="EMBL" id="JAPKNK010000001">
    <property type="protein sequence ID" value="MCX5568150.1"/>
    <property type="molecule type" value="Genomic_DNA"/>
</dbReference>
<keyword evidence="4" id="KW-1185">Reference proteome</keyword>
<evidence type="ECO:0008006" key="5">
    <source>
        <dbReference type="Google" id="ProtNLM"/>
    </source>
</evidence>
<reference evidence="3" key="1">
    <citation type="submission" date="2022-11" db="EMBL/GenBank/DDBJ databases">
        <title>Biodiversity and phylogenetic relationships of bacteria.</title>
        <authorList>
            <person name="Machado R.A.R."/>
            <person name="Bhat A."/>
            <person name="Loulou A."/>
            <person name="Kallel S."/>
        </authorList>
    </citation>
    <scope>NUCLEOTIDE SEQUENCE</scope>
    <source>
        <strain evidence="3">K-TC2</strain>
    </source>
</reference>
<dbReference type="Proteomes" id="UP001144805">
    <property type="component" value="Unassembled WGS sequence"/>
</dbReference>
<organism evidence="3 4">
    <name type="scientific">Kaistia nematophila</name>
    <dbReference type="NCBI Taxonomy" id="2994654"/>
    <lineage>
        <taxon>Bacteria</taxon>
        <taxon>Pseudomonadati</taxon>
        <taxon>Pseudomonadota</taxon>
        <taxon>Alphaproteobacteria</taxon>
        <taxon>Hyphomicrobiales</taxon>
        <taxon>Kaistiaceae</taxon>
        <taxon>Kaistia</taxon>
    </lineage>
</organism>